<reference evidence="2 3" key="1">
    <citation type="submission" date="2023-03" db="EMBL/GenBank/DDBJ databases">
        <title>Genome insight into feeding habits of ladybird beetles.</title>
        <authorList>
            <person name="Li H.-S."/>
            <person name="Huang Y.-H."/>
            <person name="Pang H."/>
        </authorList>
    </citation>
    <scope>NUCLEOTIDE SEQUENCE [LARGE SCALE GENOMIC DNA]</scope>
    <source>
        <strain evidence="2">SYSU_2023b</strain>
        <tissue evidence="2">Whole body</tissue>
    </source>
</reference>
<dbReference type="AlphaFoldDB" id="A0AAW1UAL6"/>
<evidence type="ECO:0000256" key="1">
    <source>
        <dbReference type="SAM" id="MobiDB-lite"/>
    </source>
</evidence>
<keyword evidence="3" id="KW-1185">Reference proteome</keyword>
<evidence type="ECO:0000313" key="2">
    <source>
        <dbReference type="EMBL" id="KAK9877307.1"/>
    </source>
</evidence>
<sequence length="347" mass="40593">MAESKKIELETLCRYCRRTEVKSVKYEKCESTYHPSCITRLKGVKSNSESNLICCESSKDNDEVLKYCVNNDVYNIQTEAKNTITTESSKIDLMIEIIQELEHRNQVLIENNQLLKFKISVLERNVCEGIPESEGRQNHSEKTYEQMEYAITGNDVNVNDQPNRIRNPLGNTETDDPKRTRNKEINDEASNFTNKIIKPTIVENEGKWNTIQRRNPRKLQQTLLGTCKVTNRDKNFSVQEKEAWFFISRVKEHVTENSIENYIKHKPGFEKVSVEVKELLFEEKKGKLKSFLVKVPFERKDELYIPSFWPENVGIGRFNLQLYKNKCPNNTFLYITNSKTIFAHKTE</sequence>
<dbReference type="EMBL" id="JARQZJ010000041">
    <property type="protein sequence ID" value="KAK9877307.1"/>
    <property type="molecule type" value="Genomic_DNA"/>
</dbReference>
<feature type="compositionally biased region" description="Polar residues" evidence="1">
    <location>
        <begin position="155"/>
        <end position="172"/>
    </location>
</feature>
<gene>
    <name evidence="2" type="ORF">WA026_017699</name>
</gene>
<protein>
    <submittedName>
        <fullName evidence="2">Uncharacterized protein</fullName>
    </submittedName>
</protein>
<organism evidence="2 3">
    <name type="scientific">Henosepilachna vigintioctopunctata</name>
    <dbReference type="NCBI Taxonomy" id="420089"/>
    <lineage>
        <taxon>Eukaryota</taxon>
        <taxon>Metazoa</taxon>
        <taxon>Ecdysozoa</taxon>
        <taxon>Arthropoda</taxon>
        <taxon>Hexapoda</taxon>
        <taxon>Insecta</taxon>
        <taxon>Pterygota</taxon>
        <taxon>Neoptera</taxon>
        <taxon>Endopterygota</taxon>
        <taxon>Coleoptera</taxon>
        <taxon>Polyphaga</taxon>
        <taxon>Cucujiformia</taxon>
        <taxon>Coccinelloidea</taxon>
        <taxon>Coccinellidae</taxon>
        <taxon>Epilachninae</taxon>
        <taxon>Epilachnini</taxon>
        <taxon>Henosepilachna</taxon>
    </lineage>
</organism>
<proteinExistence type="predicted"/>
<feature type="region of interest" description="Disordered" evidence="1">
    <location>
        <begin position="155"/>
        <end position="183"/>
    </location>
</feature>
<dbReference type="Proteomes" id="UP001431783">
    <property type="component" value="Unassembled WGS sequence"/>
</dbReference>
<accession>A0AAW1UAL6</accession>
<evidence type="ECO:0000313" key="3">
    <source>
        <dbReference type="Proteomes" id="UP001431783"/>
    </source>
</evidence>
<name>A0AAW1UAL6_9CUCU</name>
<comment type="caution">
    <text evidence="2">The sequence shown here is derived from an EMBL/GenBank/DDBJ whole genome shotgun (WGS) entry which is preliminary data.</text>
</comment>